<evidence type="ECO:0000313" key="4">
    <source>
        <dbReference type="Proteomes" id="UP000062833"/>
    </source>
</evidence>
<gene>
    <name evidence="3" type="ORF">AOC05_13880</name>
</gene>
<reference evidence="4" key="1">
    <citation type="submission" date="2015-09" db="EMBL/GenBank/DDBJ databases">
        <title>Complete genome of Arthrobacter alpinus strain R3.8.</title>
        <authorList>
            <person name="See-Too W.S."/>
            <person name="Chan K.G."/>
        </authorList>
    </citation>
    <scope>NUCLEOTIDE SEQUENCE [LARGE SCALE GENOMIC DNA]</scope>
    <source>
        <strain evidence="4">R3.8</strain>
    </source>
</reference>
<dbReference type="OrthoDB" id="3831145at2"/>
<keyword evidence="4" id="KW-1185">Reference proteome</keyword>
<evidence type="ECO:0000256" key="1">
    <source>
        <dbReference type="SAM" id="MobiDB-lite"/>
    </source>
</evidence>
<dbReference type="KEGG" id="aaq:AOC05_13880"/>
<feature type="region of interest" description="Disordered" evidence="1">
    <location>
        <begin position="1"/>
        <end position="60"/>
    </location>
</feature>
<organism evidence="3 4">
    <name type="scientific">Arthrobacter alpinus</name>
    <dbReference type="NCBI Taxonomy" id="656366"/>
    <lineage>
        <taxon>Bacteria</taxon>
        <taxon>Bacillati</taxon>
        <taxon>Actinomycetota</taxon>
        <taxon>Actinomycetes</taxon>
        <taxon>Micrococcales</taxon>
        <taxon>Micrococcaceae</taxon>
        <taxon>Arthrobacter</taxon>
    </lineage>
</organism>
<feature type="transmembrane region" description="Helical" evidence="2">
    <location>
        <begin position="101"/>
        <end position="121"/>
    </location>
</feature>
<feature type="transmembrane region" description="Helical" evidence="2">
    <location>
        <begin position="141"/>
        <end position="165"/>
    </location>
</feature>
<feature type="compositionally biased region" description="Basic and acidic residues" evidence="1">
    <location>
        <begin position="1"/>
        <end position="14"/>
    </location>
</feature>
<keyword evidence="2" id="KW-0812">Transmembrane</keyword>
<protein>
    <submittedName>
        <fullName evidence="3">Uncharacterized protein</fullName>
    </submittedName>
</protein>
<feature type="transmembrane region" description="Helical" evidence="2">
    <location>
        <begin position="172"/>
        <end position="190"/>
    </location>
</feature>
<dbReference type="AlphaFoldDB" id="A0A0M3UGQ8"/>
<feature type="transmembrane region" description="Helical" evidence="2">
    <location>
        <begin position="196"/>
        <end position="213"/>
    </location>
</feature>
<name>A0A0M3UGQ8_9MICC</name>
<sequence>MTTPDEQPHERPATGERPGSYGEIAPGVPRYGQYAPEGWVPPSSVNNGQDDAGTSSGLPPVSAYPGFKGGPVPSAPGTHFAAPKLVVIACRFIKTAGALQALSGLLLLMVVFFPAVRATMVDALKTALPSDPAYDSLLADPAMISSLLAFSAVLSLAGAASYFWLASKIRKGAGWARTTALVLACISLLALIQPNVFTIIQVGLGVVAMVILYRSPSKEYFAKKVPGGGPHGY</sequence>
<evidence type="ECO:0000256" key="2">
    <source>
        <dbReference type="SAM" id="Phobius"/>
    </source>
</evidence>
<feature type="compositionally biased region" description="Polar residues" evidence="1">
    <location>
        <begin position="43"/>
        <end position="57"/>
    </location>
</feature>
<evidence type="ECO:0000313" key="3">
    <source>
        <dbReference type="EMBL" id="ALE93159.1"/>
    </source>
</evidence>
<proteinExistence type="predicted"/>
<accession>A0A0M3UGQ8</accession>
<keyword evidence="2" id="KW-1133">Transmembrane helix</keyword>
<keyword evidence="2" id="KW-0472">Membrane</keyword>
<dbReference type="Proteomes" id="UP000062833">
    <property type="component" value="Chromosome"/>
</dbReference>
<dbReference type="PATRIC" id="fig|656366.3.peg.2994"/>
<dbReference type="RefSeq" id="WP_062007747.1">
    <property type="nucleotide sequence ID" value="NZ_CP012677.1"/>
</dbReference>
<dbReference type="EMBL" id="CP012677">
    <property type="protein sequence ID" value="ALE93159.1"/>
    <property type="molecule type" value="Genomic_DNA"/>
</dbReference>